<protein>
    <submittedName>
        <fullName evidence="2">Uncharacterized protein</fullName>
    </submittedName>
</protein>
<comment type="caution">
    <text evidence="2">The sequence shown here is derived from an EMBL/GenBank/DDBJ whole genome shotgun (WGS) entry which is preliminary data.</text>
</comment>
<keyword evidence="1" id="KW-0732">Signal</keyword>
<keyword evidence="3" id="KW-1185">Reference proteome</keyword>
<dbReference type="EMBL" id="PIPQ01000002">
    <property type="protein sequence ID" value="RUO42801.1"/>
    <property type="molecule type" value="Genomic_DNA"/>
</dbReference>
<evidence type="ECO:0000313" key="2">
    <source>
        <dbReference type="EMBL" id="RUO42801.1"/>
    </source>
</evidence>
<dbReference type="Proteomes" id="UP000286976">
    <property type="component" value="Unassembled WGS sequence"/>
</dbReference>
<dbReference type="AlphaFoldDB" id="A0A432X7F4"/>
<gene>
    <name evidence="2" type="ORF">CWE15_05195</name>
</gene>
<sequence length="145" mass="16141">MIKKSFLVGFIAFGLVHASQALADKLVVNTPSCQVSCSESVKLKNNYVIVVRDEQGSIFHIEQLDLASTVRHVGTVDPEAKIARVMVSSSPDGSYTNSSTERYETPTEIIEVTTHFYFNAAGELIDVQVTEVRFKKERDDTQIEK</sequence>
<feature type="chain" id="PRO_5019031933" evidence="1">
    <location>
        <begin position="24"/>
        <end position="145"/>
    </location>
</feature>
<evidence type="ECO:0000256" key="1">
    <source>
        <dbReference type="SAM" id="SignalP"/>
    </source>
</evidence>
<dbReference type="RefSeq" id="WP_126757016.1">
    <property type="nucleotide sequence ID" value="NZ_PIPQ01000002.1"/>
</dbReference>
<evidence type="ECO:0000313" key="3">
    <source>
        <dbReference type="Proteomes" id="UP000286976"/>
    </source>
</evidence>
<organism evidence="2 3">
    <name type="scientific">Aliidiomarina taiwanensis</name>
    <dbReference type="NCBI Taxonomy" id="946228"/>
    <lineage>
        <taxon>Bacteria</taxon>
        <taxon>Pseudomonadati</taxon>
        <taxon>Pseudomonadota</taxon>
        <taxon>Gammaproteobacteria</taxon>
        <taxon>Alteromonadales</taxon>
        <taxon>Idiomarinaceae</taxon>
        <taxon>Aliidiomarina</taxon>
    </lineage>
</organism>
<reference evidence="2 3" key="1">
    <citation type="journal article" date="2011" name="Front. Microbiol.">
        <title>Genomic signatures of strain selection and enhancement in Bacillus atrophaeus var. globigii, a historical biowarfare simulant.</title>
        <authorList>
            <person name="Gibbons H.S."/>
            <person name="Broomall S.M."/>
            <person name="McNew L.A."/>
            <person name="Daligault H."/>
            <person name="Chapman C."/>
            <person name="Bruce D."/>
            <person name="Karavis M."/>
            <person name="Krepps M."/>
            <person name="McGregor P.A."/>
            <person name="Hong C."/>
            <person name="Park K.H."/>
            <person name="Akmal A."/>
            <person name="Feldman A."/>
            <person name="Lin J.S."/>
            <person name="Chang W.E."/>
            <person name="Higgs B.W."/>
            <person name="Demirev P."/>
            <person name="Lindquist J."/>
            <person name="Liem A."/>
            <person name="Fochler E."/>
            <person name="Read T.D."/>
            <person name="Tapia R."/>
            <person name="Johnson S."/>
            <person name="Bishop-Lilly K.A."/>
            <person name="Detter C."/>
            <person name="Han C."/>
            <person name="Sozhamannan S."/>
            <person name="Rosenzweig C.N."/>
            <person name="Skowronski E.W."/>
        </authorList>
    </citation>
    <scope>NUCLEOTIDE SEQUENCE [LARGE SCALE GENOMIC DNA]</scope>
    <source>
        <strain evidence="2 3">AIT1</strain>
    </source>
</reference>
<feature type="signal peptide" evidence="1">
    <location>
        <begin position="1"/>
        <end position="23"/>
    </location>
</feature>
<name>A0A432X7F4_9GAMM</name>
<accession>A0A432X7F4</accession>
<proteinExistence type="predicted"/>